<evidence type="ECO:0000313" key="3">
    <source>
        <dbReference type="EMBL" id="KAG6526186.1"/>
    </source>
</evidence>
<evidence type="ECO:0000313" key="4">
    <source>
        <dbReference type="Proteomes" id="UP000734854"/>
    </source>
</evidence>
<dbReference type="AlphaFoldDB" id="A0A8J5LX39"/>
<proteinExistence type="predicted"/>
<evidence type="ECO:0000256" key="1">
    <source>
        <dbReference type="ARBA" id="ARBA00022729"/>
    </source>
</evidence>
<keyword evidence="2" id="KW-0325">Glycoprotein</keyword>
<accession>A0A8J5LX39</accession>
<reference evidence="3 4" key="1">
    <citation type="submission" date="2020-08" db="EMBL/GenBank/DDBJ databases">
        <title>Plant Genome Project.</title>
        <authorList>
            <person name="Zhang R.-G."/>
        </authorList>
    </citation>
    <scope>NUCLEOTIDE SEQUENCE [LARGE SCALE GENOMIC DNA]</scope>
    <source>
        <tissue evidence="3">Rhizome</tissue>
    </source>
</reference>
<protein>
    <submittedName>
        <fullName evidence="3">Uncharacterized protein</fullName>
    </submittedName>
</protein>
<dbReference type="EMBL" id="JACMSC010000004">
    <property type="protein sequence ID" value="KAG6526186.1"/>
    <property type="molecule type" value="Genomic_DNA"/>
</dbReference>
<evidence type="ECO:0000256" key="2">
    <source>
        <dbReference type="ARBA" id="ARBA00023180"/>
    </source>
</evidence>
<name>A0A8J5LX39_ZINOF</name>
<dbReference type="PANTHER" id="PTHR22702:SF4">
    <property type="entry name" value="VACUOLAR-SORTING RECEPTOR 6-LIKE"/>
    <property type="match status" value="1"/>
</dbReference>
<comment type="caution">
    <text evidence="3">The sequence shown here is derived from an EMBL/GenBank/DDBJ whole genome shotgun (WGS) entry which is preliminary data.</text>
</comment>
<keyword evidence="1" id="KW-0732">Signal</keyword>
<organism evidence="3 4">
    <name type="scientific">Zingiber officinale</name>
    <name type="common">Ginger</name>
    <name type="synonym">Amomum zingiber</name>
    <dbReference type="NCBI Taxonomy" id="94328"/>
    <lineage>
        <taxon>Eukaryota</taxon>
        <taxon>Viridiplantae</taxon>
        <taxon>Streptophyta</taxon>
        <taxon>Embryophyta</taxon>
        <taxon>Tracheophyta</taxon>
        <taxon>Spermatophyta</taxon>
        <taxon>Magnoliopsida</taxon>
        <taxon>Liliopsida</taxon>
        <taxon>Zingiberales</taxon>
        <taxon>Zingiberaceae</taxon>
        <taxon>Zingiber</taxon>
    </lineage>
</organism>
<keyword evidence="4" id="KW-1185">Reference proteome</keyword>
<dbReference type="Proteomes" id="UP000734854">
    <property type="component" value="Unassembled WGS sequence"/>
</dbReference>
<gene>
    <name evidence="3" type="ORF">ZIOFF_016163</name>
</gene>
<sequence length="98" mass="10901">MLGHGSRGYVTILPTLVINNVQYRAFYNISANSKTILFCPQKGKLERSVVLKAICAGFKESTEPPVCLSGGLHDYSFLLNCMPKRVGGSCLLYSFFRY</sequence>
<dbReference type="PANTHER" id="PTHR22702">
    <property type="entry name" value="PROTEASE-ASSOCIATED DOMAIN-CONTAINING PROTEIN"/>
    <property type="match status" value="1"/>
</dbReference>